<gene>
    <name evidence="2" type="ORF">G3M58_75485</name>
</gene>
<dbReference type="Gene3D" id="1.10.579.10">
    <property type="entry name" value="DNA Cyclobutane Dipyrimidine Photolyase, subunit A, domain 3"/>
    <property type="match status" value="1"/>
</dbReference>
<dbReference type="Pfam" id="PF03441">
    <property type="entry name" value="FAD_binding_7"/>
    <property type="match status" value="1"/>
</dbReference>
<dbReference type="InterPro" id="IPR005101">
    <property type="entry name" value="Cryptochr/Photolyase_FAD-bd"/>
</dbReference>
<feature type="non-terminal residue" evidence="2">
    <location>
        <position position="1"/>
    </location>
</feature>
<sequence length="53" mass="6043">VRRWVPELAEVEGSAIHEPWKLQGLDRAGLDYPDPVVDLAEARSRFERARGLD</sequence>
<dbReference type="EMBL" id="JAAGMN010008070">
    <property type="protein sequence ID" value="NEE19563.1"/>
    <property type="molecule type" value="Genomic_DNA"/>
</dbReference>
<dbReference type="SUPFAM" id="SSF48173">
    <property type="entry name" value="Cryptochrome/photolyase FAD-binding domain"/>
    <property type="match status" value="1"/>
</dbReference>
<name>A0A6G3XPE9_9ACTN</name>
<feature type="domain" description="Cryptochrome/DNA photolyase FAD-binding" evidence="1">
    <location>
        <begin position="1"/>
        <end position="48"/>
    </location>
</feature>
<organism evidence="2">
    <name type="scientific">Streptomyces sp. SID7499</name>
    <dbReference type="NCBI Taxonomy" id="2706086"/>
    <lineage>
        <taxon>Bacteria</taxon>
        <taxon>Bacillati</taxon>
        <taxon>Actinomycetota</taxon>
        <taxon>Actinomycetes</taxon>
        <taxon>Kitasatosporales</taxon>
        <taxon>Streptomycetaceae</taxon>
        <taxon>Streptomyces</taxon>
    </lineage>
</organism>
<comment type="caution">
    <text evidence="2">The sequence shown here is derived from an EMBL/GenBank/DDBJ whole genome shotgun (WGS) entry which is preliminary data.</text>
</comment>
<dbReference type="AlphaFoldDB" id="A0A6G3XPE9"/>
<evidence type="ECO:0000313" key="2">
    <source>
        <dbReference type="EMBL" id="NEE19563.1"/>
    </source>
</evidence>
<protein>
    <submittedName>
        <fullName evidence="2">Deoxyribodipyrimidine photo-lyase</fullName>
    </submittedName>
</protein>
<evidence type="ECO:0000259" key="1">
    <source>
        <dbReference type="Pfam" id="PF03441"/>
    </source>
</evidence>
<proteinExistence type="predicted"/>
<dbReference type="InterPro" id="IPR036134">
    <property type="entry name" value="Crypto/Photolyase_FAD-like_sf"/>
</dbReference>
<accession>A0A6G3XPE9</accession>
<keyword evidence="2" id="KW-0456">Lyase</keyword>
<dbReference type="GO" id="GO:0016829">
    <property type="term" value="F:lyase activity"/>
    <property type="evidence" value="ECO:0007669"/>
    <property type="project" value="UniProtKB-KW"/>
</dbReference>
<reference evidence="2" key="1">
    <citation type="submission" date="2020-01" db="EMBL/GenBank/DDBJ databases">
        <title>Insect and environment-associated Actinomycetes.</title>
        <authorList>
            <person name="Currrie C."/>
            <person name="Chevrette M."/>
            <person name="Carlson C."/>
            <person name="Stubbendieck R."/>
            <person name="Wendt-Pienkowski E."/>
        </authorList>
    </citation>
    <scope>NUCLEOTIDE SEQUENCE</scope>
    <source>
        <strain evidence="2">SID7499</strain>
    </source>
</reference>